<comment type="cofactor">
    <cofactor evidence="1 6">
        <name>FAD</name>
        <dbReference type="ChEBI" id="CHEBI:57692"/>
    </cofactor>
</comment>
<keyword evidence="3" id="KW-0285">Flavoprotein</keyword>
<evidence type="ECO:0000313" key="9">
    <source>
        <dbReference type="Proteomes" id="UP000526003"/>
    </source>
</evidence>
<dbReference type="PANTHER" id="PTHR11552:SF147">
    <property type="entry name" value="CHOLINE DEHYDROGENASE, MITOCHONDRIAL"/>
    <property type="match status" value="1"/>
</dbReference>
<dbReference type="Pfam" id="PF00732">
    <property type="entry name" value="GMC_oxred_N"/>
    <property type="match status" value="1"/>
</dbReference>
<evidence type="ECO:0000256" key="5">
    <source>
        <dbReference type="ARBA" id="ARBA00023002"/>
    </source>
</evidence>
<feature type="binding site" evidence="6">
    <location>
        <position position="442"/>
    </location>
    <ligand>
        <name>substrate</name>
    </ligand>
</feature>
<dbReference type="GO" id="GO:0050660">
    <property type="term" value="F:flavin adenine dinucleotide binding"/>
    <property type="evidence" value="ECO:0007669"/>
    <property type="project" value="InterPro"/>
</dbReference>
<evidence type="ECO:0000256" key="4">
    <source>
        <dbReference type="ARBA" id="ARBA00022827"/>
    </source>
</evidence>
<evidence type="ECO:0000313" key="8">
    <source>
        <dbReference type="EMBL" id="MBC2688570.1"/>
    </source>
</evidence>
<dbReference type="GO" id="GO:0016614">
    <property type="term" value="F:oxidoreductase activity, acting on CH-OH group of donors"/>
    <property type="evidence" value="ECO:0007669"/>
    <property type="project" value="InterPro"/>
</dbReference>
<keyword evidence="4 6" id="KW-0274">FAD</keyword>
<dbReference type="SUPFAM" id="SSF54373">
    <property type="entry name" value="FAD-linked reductases, C-terminal domain"/>
    <property type="match status" value="1"/>
</dbReference>
<proteinExistence type="inferred from homology"/>
<dbReference type="Gene3D" id="3.30.410.40">
    <property type="match status" value="1"/>
</dbReference>
<gene>
    <name evidence="8" type="ORF">H7995_02015</name>
</gene>
<protein>
    <submittedName>
        <fullName evidence="8">GMC family oxidoreductase</fullName>
    </submittedName>
</protein>
<accession>A0A7X1KVR8</accession>
<dbReference type="PANTHER" id="PTHR11552">
    <property type="entry name" value="GLUCOSE-METHANOL-CHOLINE GMC OXIDOREDUCTASE"/>
    <property type="match status" value="1"/>
</dbReference>
<evidence type="ECO:0000256" key="1">
    <source>
        <dbReference type="ARBA" id="ARBA00001974"/>
    </source>
</evidence>
<evidence type="ECO:0000256" key="2">
    <source>
        <dbReference type="ARBA" id="ARBA00010790"/>
    </source>
</evidence>
<dbReference type="InterPro" id="IPR036188">
    <property type="entry name" value="FAD/NAD-bd_sf"/>
</dbReference>
<dbReference type="RefSeq" id="WP_185817890.1">
    <property type="nucleotide sequence ID" value="NZ_JACMYG010000002.1"/>
</dbReference>
<dbReference type="InterPro" id="IPR012132">
    <property type="entry name" value="GMC_OxRdtase"/>
</dbReference>
<comment type="similarity">
    <text evidence="2">Belongs to the GMC oxidoreductase family.</text>
</comment>
<feature type="binding site" evidence="6">
    <location>
        <position position="216"/>
    </location>
    <ligand>
        <name>FAD</name>
        <dbReference type="ChEBI" id="CHEBI:57692"/>
    </ligand>
</feature>
<dbReference type="Gene3D" id="3.50.50.60">
    <property type="entry name" value="FAD/NAD(P)-binding domain"/>
    <property type="match status" value="1"/>
</dbReference>
<name>A0A7X1KVR8_9PSED</name>
<dbReference type="AlphaFoldDB" id="A0A7X1KVR8"/>
<reference evidence="8 9" key="1">
    <citation type="submission" date="2020-08" db="EMBL/GenBank/DDBJ databases">
        <title>Pseudomonas sp. nov.</title>
        <authorList>
            <person name="Gieschler S."/>
            <person name="Fiedler G."/>
            <person name="Brinks E."/>
            <person name="Boehnlein C."/>
            <person name="Franz C.M.A.P."/>
            <person name="Kabisch J."/>
        </authorList>
    </citation>
    <scope>NUCLEOTIDE SEQUENCE [LARGE SCALE GENOMIC DNA]</scope>
    <source>
        <strain evidence="8 9">MBT-1</strain>
    </source>
</reference>
<dbReference type="Pfam" id="PF05199">
    <property type="entry name" value="GMC_oxred_C"/>
    <property type="match status" value="1"/>
</dbReference>
<evidence type="ECO:0000256" key="3">
    <source>
        <dbReference type="ARBA" id="ARBA00022630"/>
    </source>
</evidence>
<feature type="binding site" evidence="6">
    <location>
        <begin position="443"/>
        <end position="444"/>
    </location>
    <ligand>
        <name>FAD</name>
        <dbReference type="ChEBI" id="CHEBI:57692"/>
    </ligand>
</feature>
<dbReference type="InterPro" id="IPR007867">
    <property type="entry name" value="GMC_OxRtase_C"/>
</dbReference>
<evidence type="ECO:0000256" key="6">
    <source>
        <dbReference type="PIRSR" id="PIRSR000137-2"/>
    </source>
</evidence>
<comment type="caution">
    <text evidence="8">The sequence shown here is derived from an EMBL/GenBank/DDBJ whole genome shotgun (WGS) entry which is preliminary data.</text>
</comment>
<dbReference type="EMBL" id="JACMYG010000002">
    <property type="protein sequence ID" value="MBC2688570.1"/>
    <property type="molecule type" value="Genomic_DNA"/>
</dbReference>
<keyword evidence="5" id="KW-0560">Oxidoreductase</keyword>
<sequence length="509" mass="54596">MEGIILIKTIRNADVVVIGGGSAGCTIAGRLAAAGRQVLLIEAGPDYGSRTSPDWPADLLNARTLPTSHDWGYTGPGSAGQPLALDRCRVIGGCSSHNGTTQNVGWAGDYDQWAAQGCPGWDAASLAPLFESALDRYWARHYLPDEIQPFHQAVLGAASAQGLPLVSDFHLLAGGAGAGCAPINSSLEGVRLNAAFAYLDPVRDSGHLQMLCDTLVERISFKDGIAQAVHIIHQGVEQRIPAKLIVLCAGAYGSPEILLRSGIGPKEHLADLQIPVTLDLPGVGHNLHDQPTANLEYEGTQALAEALTAFEADRVLMEEQTIIKLRSPYAGSAPYDLHVFPWIERDPSLEQGWRCVFPVGLLRPKSRGHLQLTSSDANVAATIDTGFFADSDDIPPILFGIQWTQELIRSPAMAAFIGAPLAIPPQQQTERIEWVRNNHRHYWHPVGTCRMGPSSDPYAVVEYTGKVHGLEGLHVADASVFPEVPRGTTALPSAVVGERIARFLLNGVC</sequence>
<organism evidence="8 9">
    <name type="scientific">Pseudomonas kielensis</name>
    <dbReference type="NCBI Taxonomy" id="2762577"/>
    <lineage>
        <taxon>Bacteria</taxon>
        <taxon>Pseudomonadati</taxon>
        <taxon>Pseudomonadota</taxon>
        <taxon>Gammaproteobacteria</taxon>
        <taxon>Pseudomonadales</taxon>
        <taxon>Pseudomonadaceae</taxon>
        <taxon>Pseudomonas</taxon>
    </lineage>
</organism>
<dbReference type="InterPro" id="IPR000172">
    <property type="entry name" value="GMC_OxRdtase_N"/>
</dbReference>
<keyword evidence="9" id="KW-1185">Reference proteome</keyword>
<dbReference type="SUPFAM" id="SSF51905">
    <property type="entry name" value="FAD/NAD(P)-binding domain"/>
    <property type="match status" value="1"/>
</dbReference>
<evidence type="ECO:0000259" key="7">
    <source>
        <dbReference type="PROSITE" id="PS00624"/>
    </source>
</evidence>
<dbReference type="PROSITE" id="PS00624">
    <property type="entry name" value="GMC_OXRED_2"/>
    <property type="match status" value="1"/>
</dbReference>
<dbReference type="Proteomes" id="UP000526003">
    <property type="component" value="Unassembled WGS sequence"/>
</dbReference>
<feature type="binding site" evidence="6">
    <location>
        <position position="90"/>
    </location>
    <ligand>
        <name>FAD</name>
        <dbReference type="ChEBI" id="CHEBI:57692"/>
    </ligand>
</feature>
<feature type="domain" description="Glucose-methanol-choline oxidoreductase N-terminal" evidence="7">
    <location>
        <begin position="250"/>
        <end position="264"/>
    </location>
</feature>
<dbReference type="PIRSF" id="PIRSF000137">
    <property type="entry name" value="Alcohol_oxidase"/>
    <property type="match status" value="1"/>
</dbReference>